<organism evidence="1 2">
    <name type="scientific">Citrus sinensis</name>
    <name type="common">Sweet orange</name>
    <name type="synonym">Citrus aurantium var. sinensis</name>
    <dbReference type="NCBI Taxonomy" id="2711"/>
    <lineage>
        <taxon>Eukaryota</taxon>
        <taxon>Viridiplantae</taxon>
        <taxon>Streptophyta</taxon>
        <taxon>Embryophyta</taxon>
        <taxon>Tracheophyta</taxon>
        <taxon>Spermatophyta</taxon>
        <taxon>Magnoliopsida</taxon>
        <taxon>eudicotyledons</taxon>
        <taxon>Gunneridae</taxon>
        <taxon>Pentapetalae</taxon>
        <taxon>rosids</taxon>
        <taxon>malvids</taxon>
        <taxon>Sapindales</taxon>
        <taxon>Rutaceae</taxon>
        <taxon>Aurantioideae</taxon>
        <taxon>Citrus</taxon>
    </lineage>
</organism>
<dbReference type="EMBL" id="CM039172">
    <property type="protein sequence ID" value="KAH9783769.1"/>
    <property type="molecule type" value="Genomic_DNA"/>
</dbReference>
<reference evidence="2" key="1">
    <citation type="journal article" date="2023" name="Hortic. Res.">
        <title>A chromosome-level phased genome enabling allele-level studies in sweet orange: a case study on citrus Huanglongbing tolerance.</title>
        <authorList>
            <person name="Wu B."/>
            <person name="Yu Q."/>
            <person name="Deng Z."/>
            <person name="Duan Y."/>
            <person name="Luo F."/>
            <person name="Gmitter F. Jr."/>
        </authorList>
    </citation>
    <scope>NUCLEOTIDE SEQUENCE [LARGE SCALE GENOMIC DNA]</scope>
    <source>
        <strain evidence="2">cv. Valencia</strain>
    </source>
</reference>
<evidence type="ECO:0000313" key="1">
    <source>
        <dbReference type="EMBL" id="KAH9783769.1"/>
    </source>
</evidence>
<gene>
    <name evidence="1" type="ORF">KPL71_009434</name>
</gene>
<dbReference type="Proteomes" id="UP000829398">
    <property type="component" value="Chromosome 3"/>
</dbReference>
<proteinExistence type="predicted"/>
<comment type="caution">
    <text evidence="1">The sequence shown here is derived from an EMBL/GenBank/DDBJ whole genome shotgun (WGS) entry which is preliminary data.</text>
</comment>
<protein>
    <submittedName>
        <fullName evidence="1">Uncharacterized protein</fullName>
    </submittedName>
</protein>
<name>A0ACB8MEB1_CITSI</name>
<sequence length="1241" mass="141167">MSGNNINSVFYAELYHPIQAGSIDGTDIHPHDNAICRALLCSSAGLYDPVGDPKAIGDPYCTVFVGRLSHFTSEDTLRKAMSKYGRVKNLRLVRDIVTGASRGYAFVEYETEREMRRAYEDAHHSIIDDHQILVDYNRQQLMPGWIPRRLGGGLGGKKESGQLRFGGRERPFRAPLRPIPFDELKRLGIPPPPEGRYMSRFQVPSPPRSRRCSIEKEENTRSRSLKHSEEHTHKSSTTEKEEKHYRSSLEKEESHRKSSMEKGGRKRSFVDREESHYKRSTTEGEERSRSHKRSSTDKEESSHQRRSSRDKEKHSHHCHSKRSRRRERSSNAVDVGSFVELNHLGSDSKMASTRVDLEKFNGDNDFYLWSLKMRAILIQQGLDSALDDGEDPMAKKEKREGSSSVSPDQRIINNKAHSTIILHLSDEVLREVSKERSAAGLWAKLEEMFLKKSLAKRLYMKRRLYTFSMKDGVAMKDHVDEFNKLILDLENVNIILEDEDRALILLSSLPESYEHFVDTLLYGRQTLSLKDVKDALESKDLKKRSDMKDQNNAEGLVAKGKPEKKYNKQTKNNSKKDKAEKKKKKRKCYFCQKEGHYIKDCFEKKKLEELQKKSNGKAAVASEDECDYDEADVLVAAERHPTGEWILDSGCSFHMCPNKSFFKTFESINGGKVLLGNNLACKVAGIGTISLKLHDGVTRDLHQVRYVPELRRNLISLGMIDQSGCTIKAENGEIQILDQGKIVMRGVRKNGLYILVGSSPVQGISASVTRDKTKLWHMRLAHISERGLKELSNQGLLGNDKITSLKFCEKCVFGKATRLKFSLGKKDTKQTLDYIHSDLWGPSQVPSLGGARYFVSFIDDYSRKVWIYVLKHKSEALGKFKEWVALIENQTEKKIKRLRTDNGLEYCSKEFEVFCKSKGIARHKTVTYTPQQNGVAERMNRTIIERVRCMLLNANLSKGFWAEAVTTAAYLINRSPSSALVFKTPQELWSGKPPDLRNLRIFGCPAYAHLKQGKLESRAVKGYFLGYPEGIKGYKIWTLNGKPSRILISRDVTFDEEHMLQSKVETEIEATETEEDDSVEQKVEHSGSSEISEQPSDHFKDRRRSITGFVFTMCGGAISWKSSLQSVVALSTTEAEYIALTEAVKEAIWLRGLVTELGFEQEVVRVSCDSSSAIQLSKNPKFHERTKHIDVRMHFIRDEISKGVVNVVKVPTEVNPADMLTKPLPSVRFRNLLSLIGCVSL</sequence>
<accession>A0ACB8MEB1</accession>
<evidence type="ECO:0000313" key="2">
    <source>
        <dbReference type="Proteomes" id="UP000829398"/>
    </source>
</evidence>
<keyword evidence="2" id="KW-1185">Reference proteome</keyword>